<gene>
    <name evidence="2" type="ORF">A6A04_00040</name>
</gene>
<organism evidence="2 3">
    <name type="scientific">Paramagnetospirillum marisnigri</name>
    <dbReference type="NCBI Taxonomy" id="1285242"/>
    <lineage>
        <taxon>Bacteria</taxon>
        <taxon>Pseudomonadati</taxon>
        <taxon>Pseudomonadota</taxon>
        <taxon>Alphaproteobacteria</taxon>
        <taxon>Rhodospirillales</taxon>
        <taxon>Magnetospirillaceae</taxon>
        <taxon>Paramagnetospirillum</taxon>
    </lineage>
</organism>
<feature type="region of interest" description="Disordered" evidence="1">
    <location>
        <begin position="168"/>
        <end position="193"/>
    </location>
</feature>
<protein>
    <recommendedName>
        <fullName evidence="4">OmpA-like domain-containing protein</fullName>
    </recommendedName>
</protein>
<comment type="caution">
    <text evidence="2">The sequence shown here is derived from an EMBL/GenBank/DDBJ whole genome shotgun (WGS) entry which is preliminary data.</text>
</comment>
<name>A0A178MRL5_9PROT</name>
<dbReference type="STRING" id="1285242.A6A04_00040"/>
<evidence type="ECO:0000256" key="1">
    <source>
        <dbReference type="SAM" id="MobiDB-lite"/>
    </source>
</evidence>
<evidence type="ECO:0000313" key="2">
    <source>
        <dbReference type="EMBL" id="OAN52139.1"/>
    </source>
</evidence>
<keyword evidence="3" id="KW-1185">Reference proteome</keyword>
<feature type="region of interest" description="Disordered" evidence="1">
    <location>
        <begin position="59"/>
        <end position="153"/>
    </location>
</feature>
<dbReference type="RefSeq" id="WP_068490881.1">
    <property type="nucleotide sequence ID" value="NZ_LWQT01000044.1"/>
</dbReference>
<dbReference type="EMBL" id="LWQT01000044">
    <property type="protein sequence ID" value="OAN52139.1"/>
    <property type="molecule type" value="Genomic_DNA"/>
</dbReference>
<dbReference type="AlphaFoldDB" id="A0A178MRL5"/>
<dbReference type="OrthoDB" id="8438623at2"/>
<accession>A0A178MRL5</accession>
<evidence type="ECO:0000313" key="3">
    <source>
        <dbReference type="Proteomes" id="UP000078428"/>
    </source>
</evidence>
<sequence>MLDCIEAWRRRHERHAIIVGKTVVAAALITGCSYVPDAVNPVEWYKGVAGVFSDDEAPEVATPKRAVADASAEARRQPARGLNSDASGPRYADSVKREPNPTKQLARKNPPAETKVAEAAPSGRLQPARDEGPAAPPQAVAGGPPPRADIPDQVPTRRTLLSDHYQRRLSESQAATNKNDPFATVPPPRSEASYNQPVHTYAVPAVAPAAYAARPAYAADVDYGTPQLVAPKSVRGPKGSSVPRSPAASFEVAALQFGADGGLTATDRAALREVARLQKQTGGVVRVLGQAPSGAISFAGEDDQVVASRRAQTVAKALTGLGVPARKVLVAADPSSGGYDDSGARVSIEY</sequence>
<proteinExistence type="predicted"/>
<reference evidence="2 3" key="1">
    <citation type="submission" date="2016-04" db="EMBL/GenBank/DDBJ databases">
        <title>Draft genome sequence of freshwater magnetotactic bacteria Magnetospirillum marisnigri SP-1 and Magnetospirillum moscoviense BB-1.</title>
        <authorList>
            <person name="Koziaeva V."/>
            <person name="Dziuba M.V."/>
            <person name="Ivanov T.M."/>
            <person name="Kuznetsov B."/>
            <person name="Grouzdev D.S."/>
        </authorList>
    </citation>
    <scope>NUCLEOTIDE SEQUENCE [LARGE SCALE GENOMIC DNA]</scope>
    <source>
        <strain evidence="2 3">SP-1</strain>
    </source>
</reference>
<dbReference type="Proteomes" id="UP000078428">
    <property type="component" value="Unassembled WGS sequence"/>
</dbReference>
<evidence type="ECO:0008006" key="4">
    <source>
        <dbReference type="Google" id="ProtNLM"/>
    </source>
</evidence>